<keyword evidence="4 9" id="KW-0489">Methyltransferase</keyword>
<dbReference type="PANTHER" id="PTHR10815">
    <property type="entry name" value="METHYLATED-DNA--PROTEIN-CYSTEINE METHYLTRANSFERASE"/>
    <property type="match status" value="1"/>
</dbReference>
<dbReference type="CDD" id="cd06445">
    <property type="entry name" value="ATase"/>
    <property type="match status" value="1"/>
</dbReference>
<keyword evidence="7 9" id="KW-0234">DNA repair</keyword>
<dbReference type="Gene3D" id="3.30.160.70">
    <property type="entry name" value="Methylated DNA-protein cysteine methyltransferase domain"/>
    <property type="match status" value="1"/>
</dbReference>
<dbReference type="Proteomes" id="UP000295416">
    <property type="component" value="Unassembled WGS sequence"/>
</dbReference>
<proteinExistence type="inferred from homology"/>
<evidence type="ECO:0000259" key="11">
    <source>
        <dbReference type="Pfam" id="PF01035"/>
    </source>
</evidence>
<keyword evidence="5 9" id="KW-0808">Transferase</keyword>
<dbReference type="RefSeq" id="WP_132747775.1">
    <property type="nucleotide sequence ID" value="NZ_SLXK01000043.1"/>
</dbReference>
<comment type="function">
    <text evidence="9">Involved in the cellular defense against the biological effects of O6-methylguanine (O6-MeG) and O4-methylthymine (O4-MeT) in DNA. Repairs the methylated nucleobase in DNA by stoichiometrically transferring the methyl group to a cysteine residue in the enzyme. This is a suicide reaction: the enzyme is irreversibly inactivated.</text>
</comment>
<evidence type="ECO:0000256" key="5">
    <source>
        <dbReference type="ARBA" id="ARBA00022679"/>
    </source>
</evidence>
<accession>A0A4R2NJM3</accession>
<dbReference type="InterPro" id="IPR036217">
    <property type="entry name" value="MethylDNA_cys_MeTrfase_DNAb"/>
</dbReference>
<dbReference type="AlphaFoldDB" id="A0A4R2NJM3"/>
<keyword evidence="14" id="KW-1185">Reference proteome</keyword>
<protein>
    <recommendedName>
        <fullName evidence="9">Methylated-DNA--protein-cysteine methyltransferase</fullName>
        <ecNumber evidence="9">2.1.1.63</ecNumber>
    </recommendedName>
    <alternativeName>
        <fullName evidence="9">6-O-methylguanine-DNA methyltransferase</fullName>
        <shortName evidence="9">MGMT</shortName>
    </alternativeName>
    <alternativeName>
        <fullName evidence="9">O-6-methylguanine-DNA-alkyltransferase</fullName>
    </alternativeName>
</protein>
<name>A0A4R2NJM3_9BACL</name>
<evidence type="ECO:0000256" key="7">
    <source>
        <dbReference type="ARBA" id="ARBA00023204"/>
    </source>
</evidence>
<evidence type="ECO:0000256" key="3">
    <source>
        <dbReference type="ARBA" id="ARBA00022490"/>
    </source>
</evidence>
<dbReference type="GO" id="GO:0003908">
    <property type="term" value="F:methylated-DNA-[protein]-cysteine S-methyltransferase activity"/>
    <property type="evidence" value="ECO:0007669"/>
    <property type="project" value="UniProtKB-UniRule"/>
</dbReference>
<sequence>MAKRNNHTVYWSGYTNMVGEFHLAATATGLCFVGSPNKGIQELGDWARQRFPEVELIENAETLKPYKQELDEYFQGKQQTFNLPADVEGTTFQQEIWEALKDIPYGETYTYSQIAAMIGRPRAVRAVGTAIGRNPLLISVPCHRVVGKNGSLAGYRGGLEMKEQLLELEQAKKTNTQKSKPPVRTGGLFCG</sequence>
<comment type="caution">
    <text evidence="13">The sequence shown here is derived from an EMBL/GenBank/DDBJ whole genome shotgun (WGS) entry which is preliminary data.</text>
</comment>
<dbReference type="GO" id="GO:0032259">
    <property type="term" value="P:methylation"/>
    <property type="evidence" value="ECO:0007669"/>
    <property type="project" value="UniProtKB-KW"/>
</dbReference>
<dbReference type="GO" id="GO:0006307">
    <property type="term" value="P:DNA alkylation repair"/>
    <property type="evidence" value="ECO:0007669"/>
    <property type="project" value="UniProtKB-UniRule"/>
</dbReference>
<evidence type="ECO:0000256" key="8">
    <source>
        <dbReference type="ARBA" id="ARBA00049348"/>
    </source>
</evidence>
<dbReference type="SUPFAM" id="SSF46767">
    <property type="entry name" value="Methylated DNA-protein cysteine methyltransferase, C-terminal domain"/>
    <property type="match status" value="1"/>
</dbReference>
<evidence type="ECO:0000313" key="13">
    <source>
        <dbReference type="EMBL" id="TCP21324.1"/>
    </source>
</evidence>
<dbReference type="Gene3D" id="1.10.10.10">
    <property type="entry name" value="Winged helix-like DNA-binding domain superfamily/Winged helix DNA-binding domain"/>
    <property type="match status" value="1"/>
</dbReference>
<gene>
    <name evidence="13" type="ORF">EV207_1431</name>
</gene>
<comment type="catalytic activity">
    <reaction evidence="1 9">
        <text>a 4-O-methyl-thymidine in DNA + L-cysteinyl-[protein] = a thymidine in DNA + S-methyl-L-cysteinyl-[protein]</text>
        <dbReference type="Rhea" id="RHEA:53428"/>
        <dbReference type="Rhea" id="RHEA-COMP:10131"/>
        <dbReference type="Rhea" id="RHEA-COMP:10132"/>
        <dbReference type="Rhea" id="RHEA-COMP:13555"/>
        <dbReference type="Rhea" id="RHEA-COMP:13556"/>
        <dbReference type="ChEBI" id="CHEBI:29950"/>
        <dbReference type="ChEBI" id="CHEBI:82612"/>
        <dbReference type="ChEBI" id="CHEBI:137386"/>
        <dbReference type="ChEBI" id="CHEBI:137387"/>
        <dbReference type="EC" id="2.1.1.63"/>
    </reaction>
</comment>
<feature type="active site" description="Nucleophile; methyl group acceptor" evidence="9">
    <location>
        <position position="142"/>
    </location>
</feature>
<feature type="domain" description="Methylguanine DNA methyltransferase ribonuclease-like" evidence="12">
    <location>
        <begin position="9"/>
        <end position="86"/>
    </location>
</feature>
<feature type="domain" description="Methylated-DNA-[protein]-cysteine S-methyltransferase DNA binding" evidence="11">
    <location>
        <begin position="92"/>
        <end position="170"/>
    </location>
</feature>
<evidence type="ECO:0000259" key="12">
    <source>
        <dbReference type="Pfam" id="PF02870"/>
    </source>
</evidence>
<evidence type="ECO:0000256" key="9">
    <source>
        <dbReference type="HAMAP-Rule" id="MF_00772"/>
    </source>
</evidence>
<comment type="miscellaneous">
    <text evidence="9">This enzyme catalyzes only one turnover and therefore is not strictly catalytic. According to one definition, an enzyme is a biocatalyst that acts repeatedly and over many reaction cycles.</text>
</comment>
<keyword evidence="3 9" id="KW-0963">Cytoplasm</keyword>
<dbReference type="NCBIfam" id="TIGR00589">
    <property type="entry name" value="ogt"/>
    <property type="match status" value="1"/>
</dbReference>
<dbReference type="HAMAP" id="MF_00772">
    <property type="entry name" value="OGT"/>
    <property type="match status" value="1"/>
</dbReference>
<evidence type="ECO:0000256" key="2">
    <source>
        <dbReference type="ARBA" id="ARBA00008711"/>
    </source>
</evidence>
<dbReference type="FunFam" id="1.10.10.10:FF:000214">
    <property type="entry name" value="Methylated-DNA--protein-cysteine methyltransferase"/>
    <property type="match status" value="1"/>
</dbReference>
<dbReference type="InterPro" id="IPR001497">
    <property type="entry name" value="MethylDNA_cys_MeTrfase_AS"/>
</dbReference>
<dbReference type="InterPro" id="IPR008332">
    <property type="entry name" value="MethylG_MeTrfase_N"/>
</dbReference>
<dbReference type="EMBL" id="SLXK01000043">
    <property type="protein sequence ID" value="TCP21324.1"/>
    <property type="molecule type" value="Genomic_DNA"/>
</dbReference>
<evidence type="ECO:0000256" key="6">
    <source>
        <dbReference type="ARBA" id="ARBA00022763"/>
    </source>
</evidence>
<dbReference type="EC" id="2.1.1.63" evidence="9"/>
<dbReference type="InterPro" id="IPR036388">
    <property type="entry name" value="WH-like_DNA-bd_sf"/>
</dbReference>
<dbReference type="PROSITE" id="PS00374">
    <property type="entry name" value="MGMT"/>
    <property type="match status" value="1"/>
</dbReference>
<dbReference type="GO" id="GO:0005737">
    <property type="term" value="C:cytoplasm"/>
    <property type="evidence" value="ECO:0007669"/>
    <property type="project" value="UniProtKB-SubCell"/>
</dbReference>
<feature type="region of interest" description="Disordered" evidence="10">
    <location>
        <begin position="171"/>
        <end position="191"/>
    </location>
</feature>
<organism evidence="13 14">
    <name type="scientific">Scopulibacillus darangshiensis</name>
    <dbReference type="NCBI Taxonomy" id="442528"/>
    <lineage>
        <taxon>Bacteria</taxon>
        <taxon>Bacillati</taxon>
        <taxon>Bacillota</taxon>
        <taxon>Bacilli</taxon>
        <taxon>Bacillales</taxon>
        <taxon>Sporolactobacillaceae</taxon>
        <taxon>Scopulibacillus</taxon>
    </lineage>
</organism>
<dbReference type="SUPFAM" id="SSF53155">
    <property type="entry name" value="Methylated DNA-protein cysteine methyltransferase domain"/>
    <property type="match status" value="1"/>
</dbReference>
<dbReference type="InterPro" id="IPR014048">
    <property type="entry name" value="MethylDNA_cys_MeTrfase_DNA-bd"/>
</dbReference>
<evidence type="ECO:0000313" key="14">
    <source>
        <dbReference type="Proteomes" id="UP000295416"/>
    </source>
</evidence>
<dbReference type="InterPro" id="IPR023546">
    <property type="entry name" value="MGMT"/>
</dbReference>
<dbReference type="Pfam" id="PF01035">
    <property type="entry name" value="DNA_binding_1"/>
    <property type="match status" value="1"/>
</dbReference>
<dbReference type="OrthoDB" id="9802228at2"/>
<dbReference type="Pfam" id="PF02870">
    <property type="entry name" value="Methyltransf_1N"/>
    <property type="match status" value="1"/>
</dbReference>
<comment type="subcellular location">
    <subcellularLocation>
        <location evidence="9">Cytoplasm</location>
    </subcellularLocation>
</comment>
<comment type="similarity">
    <text evidence="2 9">Belongs to the MGMT family.</text>
</comment>
<dbReference type="PANTHER" id="PTHR10815:SF12">
    <property type="entry name" value="METHYLATED-DNA--PROTEIN-CYSTEINE METHYLTRANSFERASE, INDUCIBLE"/>
    <property type="match status" value="1"/>
</dbReference>
<dbReference type="InterPro" id="IPR036631">
    <property type="entry name" value="MGMT_N_sf"/>
</dbReference>
<comment type="catalytic activity">
    <reaction evidence="8 9">
        <text>a 6-O-methyl-2'-deoxyguanosine in DNA + L-cysteinyl-[protein] = S-methyl-L-cysteinyl-[protein] + a 2'-deoxyguanosine in DNA</text>
        <dbReference type="Rhea" id="RHEA:24000"/>
        <dbReference type="Rhea" id="RHEA-COMP:10131"/>
        <dbReference type="Rhea" id="RHEA-COMP:10132"/>
        <dbReference type="Rhea" id="RHEA-COMP:11367"/>
        <dbReference type="Rhea" id="RHEA-COMP:11368"/>
        <dbReference type="ChEBI" id="CHEBI:29950"/>
        <dbReference type="ChEBI" id="CHEBI:82612"/>
        <dbReference type="ChEBI" id="CHEBI:85445"/>
        <dbReference type="ChEBI" id="CHEBI:85448"/>
        <dbReference type="EC" id="2.1.1.63"/>
    </reaction>
</comment>
<evidence type="ECO:0000256" key="1">
    <source>
        <dbReference type="ARBA" id="ARBA00001286"/>
    </source>
</evidence>
<evidence type="ECO:0000256" key="4">
    <source>
        <dbReference type="ARBA" id="ARBA00022603"/>
    </source>
</evidence>
<evidence type="ECO:0000256" key="10">
    <source>
        <dbReference type="SAM" id="MobiDB-lite"/>
    </source>
</evidence>
<reference evidence="13 14" key="1">
    <citation type="submission" date="2019-03" db="EMBL/GenBank/DDBJ databases">
        <title>Genomic Encyclopedia of Type Strains, Phase IV (KMG-IV): sequencing the most valuable type-strain genomes for metagenomic binning, comparative biology and taxonomic classification.</title>
        <authorList>
            <person name="Goeker M."/>
        </authorList>
    </citation>
    <scope>NUCLEOTIDE SEQUENCE [LARGE SCALE GENOMIC DNA]</scope>
    <source>
        <strain evidence="13 14">DSM 19377</strain>
    </source>
</reference>
<keyword evidence="6 9" id="KW-0227">DNA damage</keyword>